<protein>
    <submittedName>
        <fullName evidence="2">DUF2516 family protein</fullName>
    </submittedName>
</protein>
<dbReference type="InterPro" id="IPR019662">
    <property type="entry name" value="DUF2516"/>
</dbReference>
<keyword evidence="1" id="KW-0472">Membrane</keyword>
<gene>
    <name evidence="2" type="ORF">DX116_09525</name>
</gene>
<keyword evidence="3" id="KW-1185">Reference proteome</keyword>
<evidence type="ECO:0000313" key="2">
    <source>
        <dbReference type="EMBL" id="REK73748.1"/>
    </source>
</evidence>
<feature type="transmembrane region" description="Helical" evidence="1">
    <location>
        <begin position="47"/>
        <end position="80"/>
    </location>
</feature>
<sequence>MFEFQGGLTLVLTIALFVVKGFALVDCVSRRPSQLDSLDTLPKQTWLIILGLALVAHVFFLYPLSILNLVGTVAALVYLAQVRGSVNR</sequence>
<dbReference type="RefSeq" id="WP_119703858.1">
    <property type="nucleotide sequence ID" value="NZ_JBHSOI010000001.1"/>
</dbReference>
<dbReference type="Pfam" id="PF10724">
    <property type="entry name" value="DUF2516"/>
    <property type="match status" value="1"/>
</dbReference>
<dbReference type="AlphaFoldDB" id="A0A371PE14"/>
<dbReference type="EMBL" id="QUBR01000001">
    <property type="protein sequence ID" value="REK73748.1"/>
    <property type="molecule type" value="Genomic_DNA"/>
</dbReference>
<keyword evidence="1" id="KW-1133">Transmembrane helix</keyword>
<organism evidence="2 3">
    <name type="scientific">Aeromicrobium endophyticum</name>
    <dbReference type="NCBI Taxonomy" id="2292704"/>
    <lineage>
        <taxon>Bacteria</taxon>
        <taxon>Bacillati</taxon>
        <taxon>Actinomycetota</taxon>
        <taxon>Actinomycetes</taxon>
        <taxon>Propionibacteriales</taxon>
        <taxon>Nocardioidaceae</taxon>
        <taxon>Aeromicrobium</taxon>
    </lineage>
</organism>
<comment type="caution">
    <text evidence="2">The sequence shown here is derived from an EMBL/GenBank/DDBJ whole genome shotgun (WGS) entry which is preliminary data.</text>
</comment>
<evidence type="ECO:0000313" key="3">
    <source>
        <dbReference type="Proteomes" id="UP000265581"/>
    </source>
</evidence>
<dbReference type="OrthoDB" id="4774469at2"/>
<reference evidence="2 3" key="1">
    <citation type="submission" date="2018-08" db="EMBL/GenBank/DDBJ databases">
        <title>Aeromicrobium sp. M2KJ-4, whole genome shotgun sequence.</title>
        <authorList>
            <person name="Tuo L."/>
        </authorList>
    </citation>
    <scope>NUCLEOTIDE SEQUENCE [LARGE SCALE GENOMIC DNA]</scope>
    <source>
        <strain evidence="2 3">M2KJ-4</strain>
    </source>
</reference>
<name>A0A371PE14_9ACTN</name>
<dbReference type="Proteomes" id="UP000265581">
    <property type="component" value="Unassembled WGS sequence"/>
</dbReference>
<evidence type="ECO:0000256" key="1">
    <source>
        <dbReference type="SAM" id="Phobius"/>
    </source>
</evidence>
<accession>A0A371PE14</accession>
<proteinExistence type="predicted"/>
<keyword evidence="1" id="KW-0812">Transmembrane</keyword>